<keyword evidence="1" id="KW-0732">Signal</keyword>
<keyword evidence="3" id="KW-1185">Reference proteome</keyword>
<protein>
    <recommendedName>
        <fullName evidence="4">Spondin domain-containing protein</fullName>
    </recommendedName>
</protein>
<dbReference type="RefSeq" id="WP_191196789.1">
    <property type="nucleotide sequence ID" value="NZ_JACXYZ010000004.1"/>
</dbReference>
<dbReference type="Proteomes" id="UP000618818">
    <property type="component" value="Unassembled WGS sequence"/>
</dbReference>
<sequence length="286" mass="30546">MSIHRIATLGASITVLTAGALTGSTVGATGQPAPSERAATMVQVSIDRASTVTMPSVVAPGVTTYKISTTKRRAAFQVLSLATGYSVDQAMADGNQGLEKNNIKALKRFEANVTLLGGTGATRDKAGKLVLDLEPGTYYGLETNRFGAPWTPFTVAGVDTGATMPSGATLKAVDSTKWAKEPASIPRSGWLRFKNRADQNHFIILAKLARGKTIDDFDDFIKDESGPPPIDPRFGLDSGALSPGHDMAMKYRLPKGNYVLTCFWPDASMKGMPHAFMGMYRVVTVR</sequence>
<comment type="caution">
    <text evidence="2">The sequence shown here is derived from an EMBL/GenBank/DDBJ whole genome shotgun (WGS) entry which is preliminary data.</text>
</comment>
<feature type="signal peptide" evidence="1">
    <location>
        <begin position="1"/>
        <end position="20"/>
    </location>
</feature>
<dbReference type="EMBL" id="JACXYZ010000004">
    <property type="protein sequence ID" value="MBD3926925.1"/>
    <property type="molecule type" value="Genomic_DNA"/>
</dbReference>
<evidence type="ECO:0008006" key="4">
    <source>
        <dbReference type="Google" id="ProtNLM"/>
    </source>
</evidence>
<reference evidence="2 3" key="1">
    <citation type="submission" date="2020-09" db="EMBL/GenBank/DDBJ databases">
        <title>novel species in genus Nocardioides.</title>
        <authorList>
            <person name="Zhang G."/>
        </authorList>
    </citation>
    <scope>NUCLEOTIDE SEQUENCE [LARGE SCALE GENOMIC DNA]</scope>
    <source>
        <strain evidence="2 3">KCTC 39551</strain>
    </source>
</reference>
<accession>A0ABR8NIE1</accession>
<gene>
    <name evidence="2" type="ORF">IEZ26_20060</name>
</gene>
<name>A0ABR8NIE1_9ACTN</name>
<evidence type="ECO:0000256" key="1">
    <source>
        <dbReference type="SAM" id="SignalP"/>
    </source>
</evidence>
<organism evidence="2 3">
    <name type="scientific">Nocardioides cavernae</name>
    <dbReference type="NCBI Taxonomy" id="1921566"/>
    <lineage>
        <taxon>Bacteria</taxon>
        <taxon>Bacillati</taxon>
        <taxon>Actinomycetota</taxon>
        <taxon>Actinomycetes</taxon>
        <taxon>Propionibacteriales</taxon>
        <taxon>Nocardioidaceae</taxon>
        <taxon>Nocardioides</taxon>
    </lineage>
</organism>
<feature type="chain" id="PRO_5045086117" description="Spondin domain-containing protein" evidence="1">
    <location>
        <begin position="21"/>
        <end position="286"/>
    </location>
</feature>
<evidence type="ECO:0000313" key="2">
    <source>
        <dbReference type="EMBL" id="MBD3926925.1"/>
    </source>
</evidence>
<evidence type="ECO:0000313" key="3">
    <source>
        <dbReference type="Proteomes" id="UP000618818"/>
    </source>
</evidence>
<proteinExistence type="predicted"/>